<name>A0AAD5TKU1_9FUNG</name>
<dbReference type="GO" id="GO:0003677">
    <property type="term" value="F:DNA binding"/>
    <property type="evidence" value="ECO:0007669"/>
    <property type="project" value="UniProtKB-KW"/>
</dbReference>
<dbReference type="InterPro" id="IPR036420">
    <property type="entry name" value="BRCT_dom_sf"/>
</dbReference>
<evidence type="ECO:0000259" key="35">
    <source>
        <dbReference type="PROSITE" id="PS51060"/>
    </source>
</evidence>
<evidence type="ECO:0000256" key="1">
    <source>
        <dbReference type="ARBA" id="ARBA00004286"/>
    </source>
</evidence>
<keyword evidence="22" id="KW-0539">Nucleus</keyword>
<reference evidence="37" key="1">
    <citation type="submission" date="2020-05" db="EMBL/GenBank/DDBJ databases">
        <title>Phylogenomic resolution of chytrid fungi.</title>
        <authorList>
            <person name="Stajich J.E."/>
            <person name="Amses K."/>
            <person name="Simmons R."/>
            <person name="Seto K."/>
            <person name="Myers J."/>
            <person name="Bonds A."/>
            <person name="Quandt C.A."/>
            <person name="Barry K."/>
            <person name="Liu P."/>
            <person name="Grigoriev I."/>
            <person name="Longcore J.E."/>
            <person name="James T.Y."/>
        </authorList>
    </citation>
    <scope>NUCLEOTIDE SEQUENCE</scope>
    <source>
        <strain evidence="37">JEL0379</strain>
    </source>
</reference>
<dbReference type="InterPro" id="IPR050800">
    <property type="entry name" value="ARTD/PARP"/>
</dbReference>
<dbReference type="CDD" id="cd08001">
    <property type="entry name" value="WGR_PARP1_like"/>
    <property type="match status" value="1"/>
</dbReference>
<comment type="catalytic activity">
    <reaction evidence="28">
        <text>L-tyrosyl-[protein] + NAD(+) = O-(ADP-D-ribosyl)-L-tyrosyl-[protein] + nicotinamide + H(+)</text>
        <dbReference type="Rhea" id="RHEA:58236"/>
        <dbReference type="Rhea" id="RHEA-COMP:10136"/>
        <dbReference type="Rhea" id="RHEA-COMP:15092"/>
        <dbReference type="ChEBI" id="CHEBI:15378"/>
        <dbReference type="ChEBI" id="CHEBI:17154"/>
        <dbReference type="ChEBI" id="CHEBI:46858"/>
        <dbReference type="ChEBI" id="CHEBI:57540"/>
        <dbReference type="ChEBI" id="CHEBI:142557"/>
    </reaction>
    <physiologicalReaction direction="left-to-right" evidence="28">
        <dbReference type="Rhea" id="RHEA:58237"/>
    </physiologicalReaction>
</comment>
<comment type="subcellular location">
    <subcellularLocation>
        <location evidence="1">Chromosome</location>
    </subcellularLocation>
    <subcellularLocation>
        <location evidence="2">Cytoplasm</location>
        <location evidence="2">Cytosol</location>
    </subcellularLocation>
    <subcellularLocation>
        <location evidence="3">Nucleus</location>
        <location evidence="3">Nucleolus</location>
    </subcellularLocation>
</comment>
<evidence type="ECO:0000256" key="30">
    <source>
        <dbReference type="RuleBase" id="RU362114"/>
    </source>
</evidence>
<evidence type="ECO:0000256" key="29">
    <source>
        <dbReference type="ARBA" id="ARBA00048575"/>
    </source>
</evidence>
<dbReference type="GO" id="GO:1990404">
    <property type="term" value="F:NAD+-protein mono-ADP-ribosyltransferase activity"/>
    <property type="evidence" value="ECO:0007669"/>
    <property type="project" value="TreeGrafter"/>
</dbReference>
<keyword evidence="38" id="KW-1185">Reference proteome</keyword>
<dbReference type="EMBL" id="JADGJQ010000033">
    <property type="protein sequence ID" value="KAJ3177406.1"/>
    <property type="molecule type" value="Genomic_DNA"/>
</dbReference>
<dbReference type="EC" id="2.4.2.-" evidence="30"/>
<evidence type="ECO:0000256" key="19">
    <source>
        <dbReference type="ARBA" id="ARBA00023027"/>
    </source>
</evidence>
<dbReference type="GO" id="GO:0005694">
    <property type="term" value="C:chromosome"/>
    <property type="evidence" value="ECO:0007669"/>
    <property type="project" value="UniProtKB-SubCell"/>
</dbReference>
<dbReference type="CDD" id="cd01437">
    <property type="entry name" value="parp_like"/>
    <property type="match status" value="1"/>
</dbReference>
<protein>
    <recommendedName>
        <fullName evidence="30">Poly [ADP-ribose] polymerase</fullName>
        <shortName evidence="30">PARP</shortName>
        <ecNumber evidence="30">2.4.2.-</ecNumber>
    </recommendedName>
</protein>
<comment type="catalytic activity">
    <reaction evidence="27">
        <text>L-histidyl-[protein] + NAD(+) = N(tele)-(ADP-D-ribosyl)-L-histidyl-[protein] + nicotinamide + H(+)</text>
        <dbReference type="Rhea" id="RHEA:72071"/>
        <dbReference type="Rhea" id="RHEA-COMP:9745"/>
        <dbReference type="Rhea" id="RHEA-COMP:18085"/>
        <dbReference type="ChEBI" id="CHEBI:15378"/>
        <dbReference type="ChEBI" id="CHEBI:17154"/>
        <dbReference type="ChEBI" id="CHEBI:29979"/>
        <dbReference type="ChEBI" id="CHEBI:57540"/>
        <dbReference type="ChEBI" id="CHEBI:191398"/>
    </reaction>
    <physiologicalReaction direction="left-to-right" evidence="27">
        <dbReference type="Rhea" id="RHEA:72072"/>
    </physiologicalReaction>
</comment>
<dbReference type="PIRSF" id="PIRSF000489">
    <property type="entry name" value="NAD_ADPRT"/>
    <property type="match status" value="1"/>
</dbReference>
<dbReference type="SMART" id="SM01335">
    <property type="entry name" value="PADR1"/>
    <property type="match status" value="1"/>
</dbReference>
<dbReference type="Gene3D" id="3.30.1740.10">
    <property type="entry name" value="Zinc finger, PARP-type"/>
    <property type="match status" value="2"/>
</dbReference>
<evidence type="ECO:0000256" key="14">
    <source>
        <dbReference type="ARBA" id="ARBA00022765"/>
    </source>
</evidence>
<evidence type="ECO:0000256" key="16">
    <source>
        <dbReference type="ARBA" id="ARBA00022833"/>
    </source>
</evidence>
<gene>
    <name evidence="37" type="primary">PARP1</name>
    <name evidence="37" type="ORF">HDU87_004425</name>
</gene>
<dbReference type="Pfam" id="PF00645">
    <property type="entry name" value="zf-PARP"/>
    <property type="match status" value="2"/>
</dbReference>
<evidence type="ECO:0000256" key="4">
    <source>
        <dbReference type="ARBA" id="ARBA00022454"/>
    </source>
</evidence>
<comment type="catalytic activity">
    <reaction evidence="29">
        <text>L-seryl-[protein] + NAD(+) = O-(ADP-D-ribosyl)-L-seryl-[protein] + nicotinamide + H(+)</text>
        <dbReference type="Rhea" id="RHEA:58232"/>
        <dbReference type="Rhea" id="RHEA-COMP:9863"/>
        <dbReference type="Rhea" id="RHEA-COMP:15091"/>
        <dbReference type="ChEBI" id="CHEBI:15378"/>
        <dbReference type="ChEBI" id="CHEBI:17154"/>
        <dbReference type="ChEBI" id="CHEBI:29999"/>
        <dbReference type="ChEBI" id="CHEBI:57540"/>
        <dbReference type="ChEBI" id="CHEBI:142556"/>
    </reaction>
    <physiologicalReaction direction="left-to-right" evidence="29">
        <dbReference type="Rhea" id="RHEA:58233"/>
    </physiologicalReaction>
</comment>
<feature type="domain" description="PARP-type" evidence="32">
    <location>
        <begin position="6"/>
        <end position="90"/>
    </location>
</feature>
<keyword evidence="12" id="KW-0479">Metal-binding</keyword>
<dbReference type="PANTHER" id="PTHR10459:SF112">
    <property type="entry name" value="POLY [ADP-RIBOSE] POLYMERASE 1"/>
    <property type="match status" value="1"/>
</dbReference>
<dbReference type="PANTHER" id="PTHR10459">
    <property type="entry name" value="DNA LIGASE"/>
    <property type="match status" value="1"/>
</dbReference>
<dbReference type="FunFam" id="1.20.142.10:FF:000001">
    <property type="entry name" value="Poly [ADP-ribose] polymerase"/>
    <property type="match status" value="1"/>
</dbReference>
<proteinExistence type="inferred from homology"/>
<dbReference type="PROSITE" id="PS51060">
    <property type="entry name" value="PARP_ALPHA_HD"/>
    <property type="match status" value="1"/>
</dbReference>
<organism evidence="37 38">
    <name type="scientific">Geranomyces variabilis</name>
    <dbReference type="NCBI Taxonomy" id="109894"/>
    <lineage>
        <taxon>Eukaryota</taxon>
        <taxon>Fungi</taxon>
        <taxon>Fungi incertae sedis</taxon>
        <taxon>Chytridiomycota</taxon>
        <taxon>Chytridiomycota incertae sedis</taxon>
        <taxon>Chytridiomycetes</taxon>
        <taxon>Spizellomycetales</taxon>
        <taxon>Powellomycetaceae</taxon>
        <taxon>Geranomyces</taxon>
    </lineage>
</organism>
<evidence type="ECO:0000256" key="18">
    <source>
        <dbReference type="ARBA" id="ARBA00023015"/>
    </source>
</evidence>
<dbReference type="InterPro" id="IPR001510">
    <property type="entry name" value="Znf_PARP"/>
</dbReference>
<keyword evidence="7" id="KW-0021">Allosteric enzyme</keyword>
<dbReference type="GO" id="GO:0006302">
    <property type="term" value="P:double-strand break repair"/>
    <property type="evidence" value="ECO:0007669"/>
    <property type="project" value="TreeGrafter"/>
</dbReference>
<evidence type="ECO:0000259" key="36">
    <source>
        <dbReference type="PROSITE" id="PS51977"/>
    </source>
</evidence>
<evidence type="ECO:0000259" key="34">
    <source>
        <dbReference type="PROSITE" id="PS51059"/>
    </source>
</evidence>
<sequence>MEAGDFVVEYAKSGRAKCQSCRTSIAQGAVRAGTVVQGFNFDGLTTQWQHPHCLTKKPAAKRLCQDNLHGLSNLRWEDQEEFIKAFPAAGGGPAANPHGLQVDFAKSSRSTCKGCQKSIDQGQMRIGVAVDEEVGVARKFHLAVPAWHHPECFFEYHAQKVVNGIDSFDGLNQLDEWSVKVLTALVNGEEPPSKPDDIGKDADGEKNSVDHKIKDEFRQLRSSKRTATAAVADENVKPVKRVKIKKEKDAANMKKDPETSTRQFEIRDQTNAIWAARDLLPTSRQNKTKYLDILTANGINGIAHKSVCDLVDILADAMVFGVAQLCPACGTTRLVAAESNYKCPAHLEWGRCGFVADDAEFEPLYVEPDSTLPWTETYHYHPRPRLFARAPKARSNAQPLPSGDDLKAEIKFKRAKNEEAVIKTNTPFANRAFIFAGRLPSSQQHYQSLVAEGGGSVLTSPQAQAEGLVLLVTNKPEMEKNSKKIQDARTAGIDVVDCSYITDCFEKGTRLNYKDEGYLLETNSVAEPAVPIREAHQRRARGEETQERAPKTDRLTIKDGAVVDPESGLGHSHHVYKEGDLLWSAVLSKADVAANKNSYYKLQLLASDKGRGYVVFRSWGRVGTTSGNTKIEQMDLESCKEAFETLYKKQSGNDFGDPNPVKHPGLYHALEIAGVSDHANDDLEDVSRPSKIASKLAPQVQDLVKLIFDVKNLTNAMEEMEIDLNKMPLGKLSPKMMTEAYVVLSEAMDLVLKGAHGVADRTKIVQLSNHFFSVIPHDFGSNTAPLLDNPDIIRAKLETLDALKEIEIATGMLKKEKNSAGESKEHPIDKEFKKLKTAVTVLDASSEEHQLIERCTKTTHAPTHSDYTLAIKNIFKIERSGERALYSGGPIGNKALLWHGSRISNYAGILSQGLRIAPPEAPTTGFMFGKACYFASMVSKSANYCNASRRQRTGLLLLAEVALGEQMELVESTFVEKLPPGIHSVKGCGKTGPSTWERLPNVADDDPILVPIGPPKKQELPGRAKTTELLYDEYMIYDESQCTLRYLVEVQFTFKK</sequence>
<evidence type="ECO:0000256" key="27">
    <source>
        <dbReference type="ARBA" id="ARBA00048241"/>
    </source>
</evidence>
<evidence type="ECO:0000256" key="28">
    <source>
        <dbReference type="ARBA" id="ARBA00048339"/>
    </source>
</evidence>
<evidence type="ECO:0000256" key="8">
    <source>
        <dbReference type="ARBA" id="ARBA00022588"/>
    </source>
</evidence>
<keyword evidence="9 30" id="KW-0328">Glycosyltransferase</keyword>
<keyword evidence="13" id="KW-0677">Repeat</keyword>
<evidence type="ECO:0000256" key="31">
    <source>
        <dbReference type="SAM" id="MobiDB-lite"/>
    </source>
</evidence>
<evidence type="ECO:0000256" key="22">
    <source>
        <dbReference type="ARBA" id="ARBA00023242"/>
    </source>
</evidence>
<feature type="domain" description="BRCT" evidence="33">
    <location>
        <begin position="423"/>
        <end position="518"/>
    </location>
</feature>
<feature type="domain" description="PARP-type" evidence="32">
    <location>
        <begin position="100"/>
        <end position="174"/>
    </location>
</feature>
<dbReference type="Pfam" id="PF00644">
    <property type="entry name" value="PARP"/>
    <property type="match status" value="1"/>
</dbReference>
<dbReference type="InterPro" id="IPR004102">
    <property type="entry name" value="Poly(ADP-ribose)pol_reg_dom"/>
</dbReference>
<evidence type="ECO:0000256" key="23">
    <source>
        <dbReference type="ARBA" id="ARBA00024159"/>
    </source>
</evidence>
<evidence type="ECO:0000256" key="25">
    <source>
        <dbReference type="ARBA" id="ARBA00024347"/>
    </source>
</evidence>
<feature type="domain" description="PARP alpha-helical" evidence="35">
    <location>
        <begin position="693"/>
        <end position="814"/>
    </location>
</feature>
<comment type="similarity">
    <text evidence="25">Belongs to the ARTD/PARP family.</text>
</comment>
<dbReference type="Pfam" id="PF16589">
    <property type="entry name" value="BRCT_2"/>
    <property type="match status" value="1"/>
</dbReference>
<dbReference type="SMART" id="SM00773">
    <property type="entry name" value="WGR"/>
    <property type="match status" value="1"/>
</dbReference>
<evidence type="ECO:0000256" key="10">
    <source>
        <dbReference type="ARBA" id="ARBA00022679"/>
    </source>
</evidence>
<keyword evidence="14" id="KW-0013">ADP-ribosylation</keyword>
<dbReference type="GO" id="GO:0005829">
    <property type="term" value="C:cytosol"/>
    <property type="evidence" value="ECO:0007669"/>
    <property type="project" value="UniProtKB-SubCell"/>
</dbReference>
<dbReference type="FunFam" id="3.90.228.10:FF:000002">
    <property type="entry name" value="Poly [ADP-ribose] polymerase"/>
    <property type="match status" value="1"/>
</dbReference>
<feature type="region of interest" description="Disordered" evidence="31">
    <location>
        <begin position="188"/>
        <end position="213"/>
    </location>
</feature>
<keyword evidence="6" id="KW-1017">Isopeptide bond</keyword>
<comment type="catalytic activity">
    <reaction evidence="24">
        <text>L-aspartyl-[protein] + NAD(+) = 4-O-(ADP-D-ribosyl)-L-aspartyl-[protein] + nicotinamide</text>
        <dbReference type="Rhea" id="RHEA:54424"/>
        <dbReference type="Rhea" id="RHEA-COMP:9867"/>
        <dbReference type="Rhea" id="RHEA-COMP:13832"/>
        <dbReference type="ChEBI" id="CHEBI:17154"/>
        <dbReference type="ChEBI" id="CHEBI:29961"/>
        <dbReference type="ChEBI" id="CHEBI:57540"/>
        <dbReference type="ChEBI" id="CHEBI:138102"/>
    </reaction>
    <physiologicalReaction direction="left-to-right" evidence="24">
        <dbReference type="Rhea" id="RHEA:54425"/>
    </physiologicalReaction>
</comment>
<dbReference type="InterPro" id="IPR008893">
    <property type="entry name" value="WGR_domain"/>
</dbReference>
<dbReference type="PROSITE" id="PS52007">
    <property type="entry name" value="PADR1"/>
    <property type="match status" value="1"/>
</dbReference>
<evidence type="ECO:0000256" key="5">
    <source>
        <dbReference type="ARBA" id="ARBA00022490"/>
    </source>
</evidence>
<evidence type="ECO:0000256" key="24">
    <source>
        <dbReference type="ARBA" id="ARBA00024164"/>
    </source>
</evidence>
<evidence type="ECO:0000313" key="37">
    <source>
        <dbReference type="EMBL" id="KAJ3177406.1"/>
    </source>
</evidence>
<evidence type="ECO:0000259" key="33">
    <source>
        <dbReference type="PROSITE" id="PS50172"/>
    </source>
</evidence>
<dbReference type="GO" id="GO:0005730">
    <property type="term" value="C:nucleolus"/>
    <property type="evidence" value="ECO:0007669"/>
    <property type="project" value="UniProtKB-SubCell"/>
</dbReference>
<comment type="caution">
    <text evidence="37">The sequence shown here is derived from an EMBL/GenBank/DDBJ whole genome shotgun (WGS) entry which is preliminary data.</text>
</comment>
<comment type="catalytic activity">
    <reaction evidence="23">
        <text>L-glutamyl-[protein] + NAD(+) = 5-O-(ADP-D-ribosyl)-L-glutamyl-[protein] + nicotinamide</text>
        <dbReference type="Rhea" id="RHEA:58224"/>
        <dbReference type="Rhea" id="RHEA-COMP:10208"/>
        <dbReference type="Rhea" id="RHEA-COMP:15089"/>
        <dbReference type="ChEBI" id="CHEBI:17154"/>
        <dbReference type="ChEBI" id="CHEBI:29973"/>
        <dbReference type="ChEBI" id="CHEBI:57540"/>
        <dbReference type="ChEBI" id="CHEBI:142540"/>
    </reaction>
    <physiologicalReaction direction="left-to-right" evidence="23">
        <dbReference type="Rhea" id="RHEA:58225"/>
    </physiologicalReaction>
</comment>
<dbReference type="GO" id="GO:0016779">
    <property type="term" value="F:nucleotidyltransferase activity"/>
    <property type="evidence" value="ECO:0007669"/>
    <property type="project" value="UniProtKB-KW"/>
</dbReference>
<dbReference type="InterPro" id="IPR001357">
    <property type="entry name" value="BRCT_dom"/>
</dbReference>
<keyword evidence="10 30" id="KW-0808">Transferase</keyword>
<keyword evidence="11" id="KW-0548">Nucleotidyltransferase</keyword>
<evidence type="ECO:0000256" key="21">
    <source>
        <dbReference type="ARBA" id="ARBA00023163"/>
    </source>
</evidence>
<dbReference type="InterPro" id="IPR036616">
    <property type="entry name" value="Poly(ADP-ribose)pol_reg_dom_sf"/>
</dbReference>
<dbReference type="Gene3D" id="3.90.640.80">
    <property type="match status" value="1"/>
</dbReference>
<dbReference type="PROSITE" id="PS50172">
    <property type="entry name" value="BRCT"/>
    <property type="match status" value="1"/>
</dbReference>
<dbReference type="GO" id="GO:0002376">
    <property type="term" value="P:immune system process"/>
    <property type="evidence" value="ECO:0007669"/>
    <property type="project" value="UniProtKB-KW"/>
</dbReference>
<evidence type="ECO:0000256" key="2">
    <source>
        <dbReference type="ARBA" id="ARBA00004514"/>
    </source>
</evidence>
<dbReference type="GO" id="GO:0003950">
    <property type="term" value="F:NAD+ poly-ADP-ribosyltransferase activity"/>
    <property type="evidence" value="ECO:0007669"/>
    <property type="project" value="UniProtKB-UniRule"/>
</dbReference>
<evidence type="ECO:0000256" key="6">
    <source>
        <dbReference type="ARBA" id="ARBA00022499"/>
    </source>
</evidence>
<dbReference type="GO" id="GO:0008270">
    <property type="term" value="F:zinc ion binding"/>
    <property type="evidence" value="ECO:0007669"/>
    <property type="project" value="UniProtKB-KW"/>
</dbReference>
<keyword evidence="15" id="KW-0863">Zinc-finger</keyword>
<dbReference type="Proteomes" id="UP001212152">
    <property type="component" value="Unassembled WGS sequence"/>
</dbReference>
<keyword evidence="16" id="KW-0862">Zinc</keyword>
<comment type="catalytic activity">
    <reaction evidence="26">
        <text>NAD(+) + (ADP-D-ribosyl)n-acceptor = nicotinamide + (ADP-D-ribosyl)n+1-acceptor + H(+).</text>
        <dbReference type="EC" id="2.4.2.30"/>
    </reaction>
</comment>
<keyword evidence="4" id="KW-0158">Chromosome</keyword>
<evidence type="ECO:0000256" key="26">
    <source>
        <dbReference type="ARBA" id="ARBA00033987"/>
    </source>
</evidence>
<dbReference type="SMART" id="SM00292">
    <property type="entry name" value="BRCT"/>
    <property type="match status" value="1"/>
</dbReference>
<feature type="compositionally biased region" description="Basic and acidic residues" evidence="31">
    <location>
        <begin position="191"/>
        <end position="213"/>
    </location>
</feature>
<dbReference type="Gene3D" id="3.40.50.10190">
    <property type="entry name" value="BRCT domain"/>
    <property type="match status" value="1"/>
</dbReference>
<keyword evidence="20" id="KW-0238">DNA-binding</keyword>
<keyword evidence="5" id="KW-0963">Cytoplasm</keyword>
<accession>A0AAD5TKU1</accession>
<dbReference type="Pfam" id="PF02877">
    <property type="entry name" value="PARP_reg"/>
    <property type="match status" value="1"/>
</dbReference>
<keyword evidence="21" id="KW-0804">Transcription</keyword>
<dbReference type="PROSITE" id="PS51977">
    <property type="entry name" value="WGR"/>
    <property type="match status" value="1"/>
</dbReference>
<feature type="domain" description="WGR" evidence="36">
    <location>
        <begin position="572"/>
        <end position="667"/>
    </location>
</feature>
<dbReference type="InterPro" id="IPR036957">
    <property type="entry name" value="Znf_PARP_sf"/>
</dbReference>
<dbReference type="SUPFAM" id="SSF47587">
    <property type="entry name" value="Domain of poly(ADP-ribose) polymerase"/>
    <property type="match status" value="1"/>
</dbReference>
<dbReference type="PROSITE" id="PS50064">
    <property type="entry name" value="ZF_PARP_2"/>
    <property type="match status" value="2"/>
</dbReference>
<dbReference type="SUPFAM" id="SSF52113">
    <property type="entry name" value="BRCT domain"/>
    <property type="match status" value="1"/>
</dbReference>
<evidence type="ECO:0000256" key="17">
    <source>
        <dbReference type="ARBA" id="ARBA00022859"/>
    </source>
</evidence>
<dbReference type="SUPFAM" id="SSF57716">
    <property type="entry name" value="Glucocorticoid receptor-like (DNA-binding domain)"/>
    <property type="match status" value="2"/>
</dbReference>
<keyword evidence="19 30" id="KW-0520">NAD</keyword>
<dbReference type="InterPro" id="IPR008288">
    <property type="entry name" value="PARP"/>
</dbReference>
<dbReference type="GO" id="GO:0051287">
    <property type="term" value="F:NAD binding"/>
    <property type="evidence" value="ECO:0007669"/>
    <property type="project" value="InterPro"/>
</dbReference>
<dbReference type="GO" id="GO:0070212">
    <property type="term" value="P:protein poly-ADP-ribosylation"/>
    <property type="evidence" value="ECO:0007669"/>
    <property type="project" value="TreeGrafter"/>
</dbReference>
<dbReference type="Gene3D" id="1.20.142.10">
    <property type="entry name" value="Poly(ADP-ribose) polymerase, regulatory domain"/>
    <property type="match status" value="1"/>
</dbReference>
<evidence type="ECO:0000256" key="9">
    <source>
        <dbReference type="ARBA" id="ARBA00022676"/>
    </source>
</evidence>
<keyword evidence="17" id="KW-0391">Immunity</keyword>
<evidence type="ECO:0000256" key="7">
    <source>
        <dbReference type="ARBA" id="ARBA00022533"/>
    </source>
</evidence>
<evidence type="ECO:0000256" key="15">
    <source>
        <dbReference type="ARBA" id="ARBA00022771"/>
    </source>
</evidence>
<evidence type="ECO:0000256" key="20">
    <source>
        <dbReference type="ARBA" id="ARBA00023125"/>
    </source>
</evidence>
<evidence type="ECO:0000259" key="32">
    <source>
        <dbReference type="PROSITE" id="PS50064"/>
    </source>
</evidence>
<dbReference type="SUPFAM" id="SSF56399">
    <property type="entry name" value="ADP-ribosylation"/>
    <property type="match status" value="1"/>
</dbReference>
<dbReference type="Gene3D" id="3.90.228.10">
    <property type="match status" value="1"/>
</dbReference>
<keyword evidence="18" id="KW-0805">Transcription regulation</keyword>
<evidence type="ECO:0000256" key="13">
    <source>
        <dbReference type="ARBA" id="ARBA00022737"/>
    </source>
</evidence>
<dbReference type="Pfam" id="PF05406">
    <property type="entry name" value="WGR"/>
    <property type="match status" value="1"/>
</dbReference>
<dbReference type="InterPro" id="IPR036930">
    <property type="entry name" value="WGR_dom_sf"/>
</dbReference>
<dbReference type="PROSITE" id="PS51059">
    <property type="entry name" value="PARP_CATALYTIC"/>
    <property type="match status" value="1"/>
</dbReference>
<dbReference type="SMART" id="SM01336">
    <property type="entry name" value="zf-PARP"/>
    <property type="match status" value="2"/>
</dbReference>
<feature type="domain" description="PARP catalytic" evidence="34">
    <location>
        <begin position="826"/>
        <end position="1056"/>
    </location>
</feature>
<dbReference type="InterPro" id="IPR012317">
    <property type="entry name" value="Poly(ADP-ribose)pol_cat_dom"/>
</dbReference>
<evidence type="ECO:0000256" key="12">
    <source>
        <dbReference type="ARBA" id="ARBA00022723"/>
    </source>
</evidence>
<dbReference type="AlphaFoldDB" id="A0AAD5TKU1"/>
<evidence type="ECO:0000256" key="11">
    <source>
        <dbReference type="ARBA" id="ARBA00022695"/>
    </source>
</evidence>
<keyword evidence="8" id="KW-0399">Innate immunity</keyword>
<evidence type="ECO:0000256" key="3">
    <source>
        <dbReference type="ARBA" id="ARBA00004604"/>
    </source>
</evidence>
<dbReference type="SUPFAM" id="SSF142921">
    <property type="entry name" value="WGR domain-like"/>
    <property type="match status" value="1"/>
</dbReference>
<evidence type="ECO:0000313" key="38">
    <source>
        <dbReference type="Proteomes" id="UP001212152"/>
    </source>
</evidence>